<proteinExistence type="predicted"/>
<dbReference type="AlphaFoldDB" id="R9C7G9"/>
<evidence type="ECO:0000313" key="1">
    <source>
        <dbReference type="EMBL" id="EOR25257.1"/>
    </source>
</evidence>
<dbReference type="EMBL" id="ASRV01000127">
    <property type="protein sequence ID" value="EOR25257.1"/>
    <property type="molecule type" value="Genomic_DNA"/>
</dbReference>
<name>R9C7G9_9CLOT</name>
<gene>
    <name evidence="1" type="ORF">A500_10285</name>
</gene>
<dbReference type="Gene3D" id="1.10.10.10">
    <property type="entry name" value="Winged helix-like DNA-binding domain superfamily/Winged helix DNA-binding domain"/>
    <property type="match status" value="1"/>
</dbReference>
<dbReference type="RefSeq" id="WP_016207403.1">
    <property type="nucleotide sequence ID" value="NZ_ASRV01000127.1"/>
</dbReference>
<dbReference type="SUPFAM" id="SSF46785">
    <property type="entry name" value="Winged helix' DNA-binding domain"/>
    <property type="match status" value="1"/>
</dbReference>
<dbReference type="Pfam" id="PF13730">
    <property type="entry name" value="HTH_36"/>
    <property type="match status" value="1"/>
</dbReference>
<dbReference type="PATRIC" id="fig|1202534.3.peg.2040"/>
<dbReference type="OrthoDB" id="9799748at2"/>
<organism evidence="1 2">
    <name type="scientific">Clostridium sartagoforme AAU1</name>
    <dbReference type="NCBI Taxonomy" id="1202534"/>
    <lineage>
        <taxon>Bacteria</taxon>
        <taxon>Bacillati</taxon>
        <taxon>Bacillota</taxon>
        <taxon>Clostridia</taxon>
        <taxon>Eubacteriales</taxon>
        <taxon>Clostridiaceae</taxon>
        <taxon>Clostridium</taxon>
    </lineage>
</organism>
<protein>
    <submittedName>
        <fullName evidence="1">Putative transcriptional regulator</fullName>
    </submittedName>
</protein>
<evidence type="ECO:0000313" key="2">
    <source>
        <dbReference type="Proteomes" id="UP000013988"/>
    </source>
</evidence>
<dbReference type="InterPro" id="IPR036388">
    <property type="entry name" value="WH-like_DNA-bd_sf"/>
</dbReference>
<dbReference type="InterPro" id="IPR036390">
    <property type="entry name" value="WH_DNA-bd_sf"/>
</dbReference>
<comment type="caution">
    <text evidence="1">The sequence shown here is derived from an EMBL/GenBank/DDBJ whole genome shotgun (WGS) entry which is preliminary data.</text>
</comment>
<keyword evidence="2" id="KW-1185">Reference proteome</keyword>
<reference evidence="1 2" key="1">
    <citation type="submission" date="2013-03" db="EMBL/GenBank/DDBJ databases">
        <title>Whole genome shotgun sequencing of Clostridium sartagoforme AAU1.</title>
        <authorList>
            <person name="Joshi C.G."/>
            <person name="Duggirala S.M."/>
            <person name="Nathani N.M."/>
            <person name="Bhatt V.D."/>
            <person name="Patel A.K."/>
            <person name="Pandya P.R."/>
            <person name="KaPatel J.A."/>
        </authorList>
    </citation>
    <scope>NUCLEOTIDE SEQUENCE [LARGE SCALE GENOMIC DNA]</scope>
    <source>
        <strain evidence="1 2">AAU1</strain>
    </source>
</reference>
<dbReference type="Proteomes" id="UP000013988">
    <property type="component" value="Unassembled WGS sequence"/>
</dbReference>
<sequence length="201" mass="22803">MKKGDLLNKVYKSNLPSRAKQVMFYLINRANAEGTCFPSVKTIASDCGVTERTIQRTMKILMEEGFVAKEERYRDNGGQTSNLYKLIIDFENDNDEGSGNKDIKKENLIENKGSKSSHENIKSISFDEYKESEETTLDISEKENNCFANISRAKGFGHKRIVNKQKCHPIRHNIIDEDNITSETITINSLCHGVSDNLHPP</sequence>
<accession>R9C7G9</accession>